<organism evidence="8 9">
    <name type="scientific">Desulfuromonas versatilis</name>
    <dbReference type="NCBI Taxonomy" id="2802975"/>
    <lineage>
        <taxon>Bacteria</taxon>
        <taxon>Pseudomonadati</taxon>
        <taxon>Thermodesulfobacteriota</taxon>
        <taxon>Desulfuromonadia</taxon>
        <taxon>Desulfuromonadales</taxon>
        <taxon>Desulfuromonadaceae</taxon>
        <taxon>Desulfuromonas</taxon>
    </lineage>
</organism>
<dbReference type="CDD" id="cd11648">
    <property type="entry name" value="RsmI"/>
    <property type="match status" value="1"/>
</dbReference>
<dbReference type="InterPro" id="IPR008189">
    <property type="entry name" value="rRNA_ssu_MeTfrase_I"/>
</dbReference>
<evidence type="ECO:0000256" key="6">
    <source>
        <dbReference type="HAMAP-Rule" id="MF_01877"/>
    </source>
</evidence>
<dbReference type="EMBL" id="AP024355">
    <property type="protein sequence ID" value="BCR03949.1"/>
    <property type="molecule type" value="Genomic_DNA"/>
</dbReference>
<evidence type="ECO:0000313" key="9">
    <source>
        <dbReference type="Proteomes" id="UP001319827"/>
    </source>
</evidence>
<keyword evidence="3 6" id="KW-0489">Methyltransferase</keyword>
<proteinExistence type="inferred from homology"/>
<evidence type="ECO:0000256" key="5">
    <source>
        <dbReference type="ARBA" id="ARBA00022691"/>
    </source>
</evidence>
<dbReference type="Gene3D" id="3.30.950.10">
    <property type="entry name" value="Methyltransferase, Cobalt-precorrin-4 Transmethylase, Domain 2"/>
    <property type="match status" value="1"/>
</dbReference>
<evidence type="ECO:0000256" key="1">
    <source>
        <dbReference type="ARBA" id="ARBA00022490"/>
    </source>
</evidence>
<dbReference type="GO" id="GO:0032259">
    <property type="term" value="P:methylation"/>
    <property type="evidence" value="ECO:0007669"/>
    <property type="project" value="UniProtKB-KW"/>
</dbReference>
<evidence type="ECO:0000256" key="2">
    <source>
        <dbReference type="ARBA" id="ARBA00022552"/>
    </source>
</evidence>
<dbReference type="InterPro" id="IPR014776">
    <property type="entry name" value="4pyrrole_Mease_sub2"/>
</dbReference>
<dbReference type="SUPFAM" id="SSF53790">
    <property type="entry name" value="Tetrapyrrole methylase"/>
    <property type="match status" value="1"/>
</dbReference>
<keyword evidence="4 6" id="KW-0808">Transferase</keyword>
<dbReference type="PIRSF" id="PIRSF005917">
    <property type="entry name" value="MTase_YraL"/>
    <property type="match status" value="1"/>
</dbReference>
<name>A0ABN6DXJ9_9BACT</name>
<reference evidence="8 9" key="1">
    <citation type="journal article" date="2016" name="C (Basel)">
        <title>Selective Growth of and Electricity Production by Marine Exoelectrogenic Bacteria in Self-Aggregated Hydrogel of Microbially Reduced Graphene Oxide.</title>
        <authorList>
            <person name="Yoshida N."/>
            <person name="Goto Y."/>
            <person name="Miyata Y."/>
        </authorList>
    </citation>
    <scope>NUCLEOTIDE SEQUENCE [LARGE SCALE GENOMIC DNA]</scope>
    <source>
        <strain evidence="8 9">NIT-T3</strain>
    </source>
</reference>
<sequence length="280" mass="30844">MTGTLYLVATPIGNLEDITLRALRVLKEVDLVAAEDTRHSRKLFGHYGITTPLTSCHEHNEAAKGERILQLLREGKSVALISDAGMPAISDPGYLLVRRCRDEGLPVTAVPGASAVLTALAISGLPVERFAFEGFLPNKSQARRTLLKGLQAEQRTLVFYEAPHRLLAALGDVVEELGGGRQVAVARELTKLHEELFRGSASAALDHFGAERVRGEIVLLLAPAEEAPQQETVREALARWRRDTDLPMRQIVKEVARQFNLPGSEVYRESLALKEEDEEE</sequence>
<evidence type="ECO:0000259" key="7">
    <source>
        <dbReference type="Pfam" id="PF00590"/>
    </source>
</evidence>
<protein>
    <recommendedName>
        <fullName evidence="6">Ribosomal RNA small subunit methyltransferase I</fullName>
        <ecNumber evidence="6">2.1.1.198</ecNumber>
    </recommendedName>
    <alternativeName>
        <fullName evidence="6">16S rRNA 2'-O-ribose C1402 methyltransferase</fullName>
    </alternativeName>
    <alternativeName>
        <fullName evidence="6">rRNA (cytidine-2'-O-)-methyltransferase RsmI</fullName>
    </alternativeName>
</protein>
<dbReference type="InterPro" id="IPR035996">
    <property type="entry name" value="4pyrrol_Methylase_sf"/>
</dbReference>
<dbReference type="HAMAP" id="MF_01877">
    <property type="entry name" value="16SrRNA_methyltr_I"/>
    <property type="match status" value="1"/>
</dbReference>
<dbReference type="Pfam" id="PF00590">
    <property type="entry name" value="TP_methylase"/>
    <property type="match status" value="1"/>
</dbReference>
<evidence type="ECO:0000256" key="3">
    <source>
        <dbReference type="ARBA" id="ARBA00022603"/>
    </source>
</evidence>
<gene>
    <name evidence="6 8" type="primary">rsmI</name>
    <name evidence="8" type="ORF">DESUT3_10180</name>
</gene>
<evidence type="ECO:0000313" key="8">
    <source>
        <dbReference type="EMBL" id="BCR03949.1"/>
    </source>
</evidence>
<keyword evidence="1 6" id="KW-0963">Cytoplasm</keyword>
<reference evidence="8 9" key="2">
    <citation type="journal article" date="2021" name="Int. J. Syst. Evol. Microbiol.">
        <title>Isolation and Polyphasic Characterization of Desulfuromonas versatilis sp. Nov., an Electrogenic Bacteria Capable of Versatile Metabolism Isolated from a Graphene Oxide-Reducing Enrichment Culture.</title>
        <authorList>
            <person name="Xie L."/>
            <person name="Yoshida N."/>
            <person name="Ishii S."/>
            <person name="Meng L."/>
        </authorList>
    </citation>
    <scope>NUCLEOTIDE SEQUENCE [LARGE SCALE GENOMIC DNA]</scope>
    <source>
        <strain evidence="8 9">NIT-T3</strain>
    </source>
</reference>
<comment type="subcellular location">
    <subcellularLocation>
        <location evidence="6">Cytoplasm</location>
    </subcellularLocation>
</comment>
<accession>A0ABN6DXJ9</accession>
<dbReference type="EC" id="2.1.1.198" evidence="6"/>
<comment type="similarity">
    <text evidence="6">Belongs to the methyltransferase superfamily. RsmI family.</text>
</comment>
<evidence type="ECO:0000256" key="4">
    <source>
        <dbReference type="ARBA" id="ARBA00022679"/>
    </source>
</evidence>
<keyword evidence="9" id="KW-1185">Reference proteome</keyword>
<keyword evidence="5 6" id="KW-0949">S-adenosyl-L-methionine</keyword>
<comment type="catalytic activity">
    <reaction evidence="6">
        <text>cytidine(1402) in 16S rRNA + S-adenosyl-L-methionine = 2'-O-methylcytidine(1402) in 16S rRNA + S-adenosyl-L-homocysteine + H(+)</text>
        <dbReference type="Rhea" id="RHEA:42924"/>
        <dbReference type="Rhea" id="RHEA-COMP:10285"/>
        <dbReference type="Rhea" id="RHEA-COMP:10286"/>
        <dbReference type="ChEBI" id="CHEBI:15378"/>
        <dbReference type="ChEBI" id="CHEBI:57856"/>
        <dbReference type="ChEBI" id="CHEBI:59789"/>
        <dbReference type="ChEBI" id="CHEBI:74495"/>
        <dbReference type="ChEBI" id="CHEBI:82748"/>
        <dbReference type="EC" id="2.1.1.198"/>
    </reaction>
</comment>
<dbReference type="PANTHER" id="PTHR46111:SF1">
    <property type="entry name" value="RIBOSOMAL RNA SMALL SUBUNIT METHYLTRANSFERASE I"/>
    <property type="match status" value="1"/>
</dbReference>
<dbReference type="NCBIfam" id="TIGR00096">
    <property type="entry name" value="16S rRNA (cytidine(1402)-2'-O)-methyltransferase"/>
    <property type="match status" value="1"/>
</dbReference>
<dbReference type="PROSITE" id="PS01296">
    <property type="entry name" value="RSMI"/>
    <property type="match status" value="1"/>
</dbReference>
<dbReference type="GO" id="GO:0008168">
    <property type="term" value="F:methyltransferase activity"/>
    <property type="evidence" value="ECO:0007669"/>
    <property type="project" value="UniProtKB-KW"/>
</dbReference>
<dbReference type="Gene3D" id="3.40.1010.10">
    <property type="entry name" value="Cobalt-precorrin-4 Transmethylase, Domain 1"/>
    <property type="match status" value="1"/>
</dbReference>
<dbReference type="RefSeq" id="WP_221251383.1">
    <property type="nucleotide sequence ID" value="NZ_AP024355.1"/>
</dbReference>
<keyword evidence="2 6" id="KW-0698">rRNA processing</keyword>
<dbReference type="InterPro" id="IPR018063">
    <property type="entry name" value="SAM_MeTrfase_RsmI_CS"/>
</dbReference>
<feature type="domain" description="Tetrapyrrole methylase" evidence="7">
    <location>
        <begin position="4"/>
        <end position="202"/>
    </location>
</feature>
<dbReference type="PANTHER" id="PTHR46111">
    <property type="entry name" value="RIBOSOMAL RNA SMALL SUBUNIT METHYLTRANSFERASE I"/>
    <property type="match status" value="1"/>
</dbReference>
<dbReference type="InterPro" id="IPR000878">
    <property type="entry name" value="4pyrrol_Mease"/>
</dbReference>
<dbReference type="Proteomes" id="UP001319827">
    <property type="component" value="Chromosome"/>
</dbReference>
<dbReference type="InterPro" id="IPR014777">
    <property type="entry name" value="4pyrrole_Mease_sub1"/>
</dbReference>
<comment type="function">
    <text evidence="6">Catalyzes the 2'-O-methylation of the ribose of cytidine 1402 (C1402) in 16S rRNA.</text>
</comment>